<evidence type="ECO:0000256" key="1">
    <source>
        <dbReference type="ARBA" id="ARBA00004651"/>
    </source>
</evidence>
<dbReference type="InterPro" id="IPR032816">
    <property type="entry name" value="VTT_dom"/>
</dbReference>
<evidence type="ECO:0000313" key="8">
    <source>
        <dbReference type="EMBL" id="BAT31206.1"/>
    </source>
</evidence>
<organism evidence="8">
    <name type="scientific">Fulvimarina pelagi</name>
    <dbReference type="NCBI Taxonomy" id="217511"/>
    <lineage>
        <taxon>Bacteria</taxon>
        <taxon>Pseudomonadati</taxon>
        <taxon>Pseudomonadota</taxon>
        <taxon>Alphaproteobacteria</taxon>
        <taxon>Hyphomicrobiales</taxon>
        <taxon>Aurantimonadaceae</taxon>
        <taxon>Fulvimarina</taxon>
    </lineage>
</organism>
<name>A0A0P0ZA14_9HYPH</name>
<keyword evidence="3 6" id="KW-0812">Transmembrane</keyword>
<feature type="transmembrane region" description="Helical" evidence="6">
    <location>
        <begin position="162"/>
        <end position="182"/>
    </location>
</feature>
<dbReference type="Pfam" id="PF09335">
    <property type="entry name" value="VTT_dom"/>
    <property type="match status" value="1"/>
</dbReference>
<dbReference type="PANTHER" id="PTHR42709:SF6">
    <property type="entry name" value="UNDECAPRENYL PHOSPHATE TRANSPORTER A"/>
    <property type="match status" value="1"/>
</dbReference>
<evidence type="ECO:0000256" key="4">
    <source>
        <dbReference type="ARBA" id="ARBA00022989"/>
    </source>
</evidence>
<evidence type="ECO:0000256" key="2">
    <source>
        <dbReference type="ARBA" id="ARBA00022475"/>
    </source>
</evidence>
<dbReference type="GO" id="GO:0005886">
    <property type="term" value="C:plasma membrane"/>
    <property type="evidence" value="ECO:0007669"/>
    <property type="project" value="UniProtKB-SubCell"/>
</dbReference>
<accession>A0A0P0ZA14</accession>
<evidence type="ECO:0000256" key="3">
    <source>
        <dbReference type="ARBA" id="ARBA00022692"/>
    </source>
</evidence>
<feature type="transmembrane region" description="Helical" evidence="6">
    <location>
        <begin position="194"/>
        <end position="212"/>
    </location>
</feature>
<protein>
    <submittedName>
        <fullName evidence="8">DedA protein</fullName>
    </submittedName>
</protein>
<sequence length="228" mass="25098">MCRLSGTLSAACNDQDQQNGIHMDAFVSEMMNTLGPFGIALLMFLENIFPPIPSELIMPLAGYEAATGSMSIATVIISGTIGSLLGIIPWYYVGEWMGLRRTKRFAAKHGRWITMGPQDVDKANDWFNRHGPEAVLFGRLVPTVRTLISVPAGIAHMSLWKFLIYSAMGSAVWTSLLAFAGYFLRSQYEAVENYVGPVSNAVLVIILIVYLYRVWTFDSESENTAGGS</sequence>
<comment type="subcellular location">
    <subcellularLocation>
        <location evidence="1">Cell membrane</location>
        <topology evidence="1">Multi-pass membrane protein</topology>
    </subcellularLocation>
</comment>
<feature type="domain" description="VTT" evidence="7">
    <location>
        <begin position="53"/>
        <end position="182"/>
    </location>
</feature>
<dbReference type="InterPro" id="IPR051311">
    <property type="entry name" value="DedA_domain"/>
</dbReference>
<evidence type="ECO:0000256" key="5">
    <source>
        <dbReference type="ARBA" id="ARBA00023136"/>
    </source>
</evidence>
<evidence type="ECO:0000256" key="6">
    <source>
        <dbReference type="SAM" id="Phobius"/>
    </source>
</evidence>
<feature type="transmembrane region" description="Helical" evidence="6">
    <location>
        <begin position="33"/>
        <end position="52"/>
    </location>
</feature>
<feature type="transmembrane region" description="Helical" evidence="6">
    <location>
        <begin position="72"/>
        <end position="93"/>
    </location>
</feature>
<dbReference type="PANTHER" id="PTHR42709">
    <property type="entry name" value="ALKALINE PHOSPHATASE LIKE PROTEIN"/>
    <property type="match status" value="1"/>
</dbReference>
<proteinExistence type="predicted"/>
<keyword evidence="4 6" id="KW-1133">Transmembrane helix</keyword>
<dbReference type="AlphaFoldDB" id="A0A0P0ZA14"/>
<reference evidence="8" key="1">
    <citation type="journal article" date="2015" name="Proc. Natl. Acad. Sci. U.S.A.">
        <title>Bacterial clade with the ribosomal RNA operon on a small plasmid rather than the chromosome.</title>
        <authorList>
            <person name="Anda M."/>
            <person name="Ohtsubo Y."/>
            <person name="Okubo T."/>
            <person name="Sugawara M."/>
            <person name="Nagata Y."/>
            <person name="Tsuda M."/>
            <person name="Minamisawa K."/>
            <person name="Mitsui H."/>
        </authorList>
    </citation>
    <scope>NUCLEOTIDE SEQUENCE</scope>
    <source>
        <strain evidence="8">DSM 15513</strain>
    </source>
</reference>
<evidence type="ECO:0000259" key="7">
    <source>
        <dbReference type="Pfam" id="PF09335"/>
    </source>
</evidence>
<dbReference type="EMBL" id="LC066397">
    <property type="protein sequence ID" value="BAT31206.1"/>
    <property type="molecule type" value="Genomic_DNA"/>
</dbReference>
<keyword evidence="2" id="KW-1003">Cell membrane</keyword>
<keyword evidence="5 6" id="KW-0472">Membrane</keyword>